<dbReference type="InterPro" id="IPR011335">
    <property type="entry name" value="Restrct_endonuc-II-like"/>
</dbReference>
<evidence type="ECO:0000313" key="1">
    <source>
        <dbReference type="EMBL" id="CAG9704384.1"/>
    </source>
</evidence>
<organism evidence="1 2">
    <name type="scientific">Clostridium neonatale</name>
    <dbReference type="NCBI Taxonomy" id="137838"/>
    <lineage>
        <taxon>Bacteria</taxon>
        <taxon>Bacillati</taxon>
        <taxon>Bacillota</taxon>
        <taxon>Clostridia</taxon>
        <taxon>Eubacteriales</taxon>
        <taxon>Clostridiaceae</taxon>
        <taxon>Clostridium</taxon>
    </lineage>
</organism>
<dbReference type="Pfam" id="PF05685">
    <property type="entry name" value="Uma2"/>
    <property type="match status" value="1"/>
</dbReference>
<evidence type="ECO:0000313" key="2">
    <source>
        <dbReference type="Proteomes" id="UP000789738"/>
    </source>
</evidence>
<dbReference type="RefSeq" id="WP_210889593.1">
    <property type="nucleotide sequence ID" value="NZ_CAKJVE010000004.1"/>
</dbReference>
<sequence length="186" mass="21657">MNLPHNINSYYTETQFEEIQSKFDGKAEYENGEIVLSSNTSIKHNSIKGNILASLIMYFKGSKCKPYDEQIEVIFKNESELHKYKPDVFVMCDNPEKQGESFISPPKIVFEIVSRSTANHDYITKLYVYQKFGVLEYNIVEQNGFIVQYSLIDEQYEITNTFKSGDVYKSSIFEDLTIDLKDIFEE</sequence>
<proteinExistence type="predicted"/>
<dbReference type="InterPro" id="IPR012296">
    <property type="entry name" value="Nuclease_put_TT1808"/>
</dbReference>
<dbReference type="SUPFAM" id="SSF52980">
    <property type="entry name" value="Restriction endonuclease-like"/>
    <property type="match status" value="1"/>
</dbReference>
<comment type="caution">
    <text evidence="1">The sequence shown here is derived from an EMBL/GenBank/DDBJ whole genome shotgun (WGS) entry which is preliminary data.</text>
</comment>
<dbReference type="Gene3D" id="3.90.1570.10">
    <property type="entry name" value="tt1808, chain A"/>
    <property type="match status" value="1"/>
</dbReference>
<dbReference type="InterPro" id="IPR008538">
    <property type="entry name" value="Uma2"/>
</dbReference>
<dbReference type="AlphaFoldDB" id="A0AA86JFI7"/>
<reference evidence="1" key="1">
    <citation type="submission" date="2021-10" db="EMBL/GenBank/DDBJ databases">
        <authorList>
            <person name="Mesa V."/>
        </authorList>
    </citation>
    <scope>NUCLEOTIDE SEQUENCE</scope>
    <source>
        <strain evidence="1">CC3_PB</strain>
    </source>
</reference>
<dbReference type="Proteomes" id="UP000789738">
    <property type="component" value="Unassembled WGS sequence"/>
</dbReference>
<dbReference type="PANTHER" id="PTHR36558:SF1">
    <property type="entry name" value="RESTRICTION ENDONUCLEASE DOMAIN-CONTAINING PROTEIN-RELATED"/>
    <property type="match status" value="1"/>
</dbReference>
<gene>
    <name evidence="1" type="ORF">CNEO_41210</name>
</gene>
<dbReference type="PANTHER" id="PTHR36558">
    <property type="entry name" value="GLR1098 PROTEIN"/>
    <property type="match status" value="1"/>
</dbReference>
<name>A0AA86JFI7_9CLOT</name>
<dbReference type="CDD" id="cd06260">
    <property type="entry name" value="DUF820-like"/>
    <property type="match status" value="1"/>
</dbReference>
<dbReference type="EMBL" id="CAKJVE010000004">
    <property type="protein sequence ID" value="CAG9704384.1"/>
    <property type="molecule type" value="Genomic_DNA"/>
</dbReference>
<accession>A0AA86JFI7</accession>
<protein>
    <submittedName>
        <fullName evidence="1">Uncharacterized protein</fullName>
    </submittedName>
</protein>